<dbReference type="Gene3D" id="1.10.1370.20">
    <property type="entry name" value="Oligoendopeptidase f, C-terminal domain"/>
    <property type="match status" value="1"/>
</dbReference>
<keyword evidence="5 6" id="KW-0482">Metalloprotease</keyword>
<evidence type="ECO:0000259" key="7">
    <source>
        <dbReference type="Pfam" id="PF01432"/>
    </source>
</evidence>
<comment type="cofactor">
    <cofactor evidence="6">
        <name>Zn(2+)</name>
        <dbReference type="ChEBI" id="CHEBI:29105"/>
    </cofactor>
    <text evidence="6">Binds 1 zinc ion.</text>
</comment>
<dbReference type="InterPro" id="IPR034009">
    <property type="entry name" value="M3B_PepF_4"/>
</dbReference>
<evidence type="ECO:0000256" key="2">
    <source>
        <dbReference type="ARBA" id="ARBA00022723"/>
    </source>
</evidence>
<dbReference type="Gene3D" id="1.20.140.70">
    <property type="entry name" value="Oligopeptidase f, N-terminal domain"/>
    <property type="match status" value="1"/>
</dbReference>
<evidence type="ECO:0000259" key="8">
    <source>
        <dbReference type="Pfam" id="PF08439"/>
    </source>
</evidence>
<keyword evidence="2 6" id="KW-0479">Metal-binding</keyword>
<proteinExistence type="inferred from homology"/>
<feature type="domain" description="Oligopeptidase F N-terminal" evidence="8">
    <location>
        <begin position="116"/>
        <end position="182"/>
    </location>
</feature>
<evidence type="ECO:0000256" key="4">
    <source>
        <dbReference type="ARBA" id="ARBA00022833"/>
    </source>
</evidence>
<dbReference type="SUPFAM" id="SSF55486">
    <property type="entry name" value="Metalloproteases ('zincins'), catalytic domain"/>
    <property type="match status" value="1"/>
</dbReference>
<gene>
    <name evidence="9" type="primary">pepF</name>
    <name evidence="9" type="ORF">HZY85_07585</name>
</gene>
<dbReference type="Proteomes" id="UP000531840">
    <property type="component" value="Unassembled WGS sequence"/>
</dbReference>
<comment type="similarity">
    <text evidence="6">Belongs to the peptidase M3B family.</text>
</comment>
<dbReference type="EMBL" id="JACBYF010000024">
    <property type="protein sequence ID" value="NYS48032.1"/>
    <property type="molecule type" value="Genomic_DNA"/>
</dbReference>
<comment type="caution">
    <text evidence="9">The sequence shown here is derived from an EMBL/GenBank/DDBJ whole genome shotgun (WGS) entry which is preliminary data.</text>
</comment>
<keyword evidence="10" id="KW-1185">Reference proteome</keyword>
<dbReference type="Pfam" id="PF08439">
    <property type="entry name" value="Peptidase_M3_N"/>
    <property type="match status" value="1"/>
</dbReference>
<dbReference type="InterPro" id="IPR045090">
    <property type="entry name" value="Pept_M3A_M3B"/>
</dbReference>
<dbReference type="InterPro" id="IPR042088">
    <property type="entry name" value="OligoPept_F_C"/>
</dbReference>
<dbReference type="CDD" id="cd09609">
    <property type="entry name" value="M3B_PepF"/>
    <property type="match status" value="1"/>
</dbReference>
<keyword evidence="1 6" id="KW-0645">Protease</keyword>
<dbReference type="PANTHER" id="PTHR11804:SF45">
    <property type="entry name" value="SIMILAR TO OLIGOENDOPEPTIDASE"/>
    <property type="match status" value="1"/>
</dbReference>
<dbReference type="PANTHER" id="PTHR11804">
    <property type="entry name" value="PROTEASE M3 THIMET OLIGOPEPTIDASE-RELATED"/>
    <property type="match status" value="1"/>
</dbReference>
<dbReference type="RefSeq" id="WP_179941815.1">
    <property type="nucleotide sequence ID" value="NZ_JACBYF010000024.1"/>
</dbReference>
<evidence type="ECO:0000313" key="10">
    <source>
        <dbReference type="Proteomes" id="UP000531840"/>
    </source>
</evidence>
<protein>
    <recommendedName>
        <fullName evidence="6">Oligopeptidase F</fullName>
        <ecNumber evidence="6">3.4.24.-</ecNumber>
    </recommendedName>
</protein>
<name>A0ABX2T066_9BACL</name>
<sequence length="601" mass="70032">MSEVKLVNRKDVEEKYTWDISLIYKSDEDYKKELKEQEVVLEKFYKDFEGKLNDIEVLDSALKQFEYIMYIYSKLSHYAFLPTSVDRSNPVVIENDTLFNNYNGIFATYTSFLNSELTSLDEQLINKFVTEKRPDLKYFFEKVIRNKKHVLSKDTEQVLSNLSSLPDFYNLYEVTKFEDMTFDSFEVDGKTIENSYVLYENLHEMDNNTEIRRKAAKSFYNTLNKYKNTTANEYISHIRKEKMIATMRGYDSVIDYLLDQQDGNRELYDRQINVLMTDLAPHIQKYIKLLARVHKIEDMTFADCKINLDPDYEVDMTIEESRDYLKKALGILGEDYKKLIDESYDKRWTDFPQNIGKSTGGFCATVPGIAGFILLSWTGKMNEVFVLAHEIGHAYHFMNMSEHQTMLNNDRPLYFVEAPSTCNEVIVSNYLLNNSTDARFKRWVISNMISRTYFHNMVTHYLEAVFQDRIYKKLDNNEMLTAEILSQTKKEVMEQFFGDSLEVNEGAELTWMRQPHYYMGLYPYTYSAGLTIGTAVANKIEEDSSAAEVWLNALSKGSSMSALDLAKLGGCDVSTEEPLKQAISYVGYLVDELYKLTDEIK</sequence>
<evidence type="ECO:0000256" key="6">
    <source>
        <dbReference type="RuleBase" id="RU368091"/>
    </source>
</evidence>
<organism evidence="9 10">
    <name type="scientific">Gemelliphila palaticanis</name>
    <dbReference type="NCBI Taxonomy" id="81950"/>
    <lineage>
        <taxon>Bacteria</taxon>
        <taxon>Bacillati</taxon>
        <taxon>Bacillota</taxon>
        <taxon>Bacilli</taxon>
        <taxon>Bacillales</taxon>
        <taxon>Gemellaceae</taxon>
        <taxon>Gemelliphila</taxon>
    </lineage>
</organism>
<evidence type="ECO:0000313" key="9">
    <source>
        <dbReference type="EMBL" id="NYS48032.1"/>
    </source>
</evidence>
<evidence type="ECO:0000256" key="1">
    <source>
        <dbReference type="ARBA" id="ARBA00022670"/>
    </source>
</evidence>
<accession>A0ABX2T066</accession>
<dbReference type="Pfam" id="PF01432">
    <property type="entry name" value="Peptidase_M3"/>
    <property type="match status" value="1"/>
</dbReference>
<keyword evidence="4 6" id="KW-0862">Zinc</keyword>
<evidence type="ECO:0000256" key="3">
    <source>
        <dbReference type="ARBA" id="ARBA00022801"/>
    </source>
</evidence>
<dbReference type="NCBIfam" id="TIGR00181">
    <property type="entry name" value="pepF"/>
    <property type="match status" value="1"/>
</dbReference>
<comment type="function">
    <text evidence="6">Has oligopeptidase activity and degrades a variety of small bioactive peptides.</text>
</comment>
<dbReference type="InterPro" id="IPR001567">
    <property type="entry name" value="Pept_M3A_M3B_dom"/>
</dbReference>
<dbReference type="EC" id="3.4.24.-" evidence="6"/>
<feature type="domain" description="Peptidase M3A/M3B catalytic" evidence="7">
    <location>
        <begin position="206"/>
        <end position="583"/>
    </location>
</feature>
<dbReference type="InterPro" id="IPR004438">
    <property type="entry name" value="Peptidase_M3B"/>
</dbReference>
<dbReference type="InterPro" id="IPR013647">
    <property type="entry name" value="OligopepF_N_dom"/>
</dbReference>
<evidence type="ECO:0000256" key="5">
    <source>
        <dbReference type="ARBA" id="ARBA00023049"/>
    </source>
</evidence>
<reference evidence="9 10" key="1">
    <citation type="submission" date="2020-07" db="EMBL/GenBank/DDBJ databases">
        <title>MOT database genomes.</title>
        <authorList>
            <person name="Joseph S."/>
            <person name="Aduse-Opoku J."/>
            <person name="Hashim A."/>
            <person name="Wade W."/>
            <person name="Curtis M."/>
        </authorList>
    </citation>
    <scope>NUCLEOTIDE SEQUENCE [LARGE SCALE GENOMIC DNA]</scope>
    <source>
        <strain evidence="9 10">CIP 106318</strain>
    </source>
</reference>
<keyword evidence="3 6" id="KW-0378">Hydrolase</keyword>